<evidence type="ECO:0000313" key="2">
    <source>
        <dbReference type="Proteomes" id="UP001261871"/>
    </source>
</evidence>
<dbReference type="RefSeq" id="WP_310004918.1">
    <property type="nucleotide sequence ID" value="NZ_JAVDTX010000002.1"/>
</dbReference>
<evidence type="ECO:0000313" key="1">
    <source>
        <dbReference type="EMBL" id="MDR6844498.1"/>
    </source>
</evidence>
<sequence length="186" mass="21487">MSSIVPITIREHLVPYFFKESEGDVFTYGNQKVKTALFSPDVSSIGKIIRMLMIKSGKPLKINNFNLCLKVSDDGNKKIYTGQFYKHESGRNSYLMLPEEANDDINDLLEDIFRMSFVSYMNGCIENNDEAVVVSAIDKWIDKYDLLEFGFSNDTFRQIFYREKKNGKIIARFQNKKSARILNFAS</sequence>
<dbReference type="Proteomes" id="UP001261871">
    <property type="component" value="Unassembled WGS sequence"/>
</dbReference>
<organism evidence="1 2">
    <name type="scientific">Flavobacterium granuli</name>
    <dbReference type="NCBI Taxonomy" id="280093"/>
    <lineage>
        <taxon>Bacteria</taxon>
        <taxon>Pseudomonadati</taxon>
        <taxon>Bacteroidota</taxon>
        <taxon>Flavobacteriia</taxon>
        <taxon>Flavobacteriales</taxon>
        <taxon>Flavobacteriaceae</taxon>
        <taxon>Flavobacterium</taxon>
    </lineage>
</organism>
<name>A0ABU1S0F3_9FLAO</name>
<reference evidence="1 2" key="1">
    <citation type="submission" date="2023-07" db="EMBL/GenBank/DDBJ databases">
        <title>Sorghum-associated microbial communities from plants grown in Nebraska, USA.</title>
        <authorList>
            <person name="Schachtman D."/>
        </authorList>
    </citation>
    <scope>NUCLEOTIDE SEQUENCE [LARGE SCALE GENOMIC DNA]</scope>
    <source>
        <strain evidence="1 2">BE124</strain>
    </source>
</reference>
<comment type="caution">
    <text evidence="1">The sequence shown here is derived from an EMBL/GenBank/DDBJ whole genome shotgun (WGS) entry which is preliminary data.</text>
</comment>
<dbReference type="EMBL" id="JAVDTX010000002">
    <property type="protein sequence ID" value="MDR6844498.1"/>
    <property type="molecule type" value="Genomic_DNA"/>
</dbReference>
<accession>A0ABU1S0F3</accession>
<protein>
    <submittedName>
        <fullName evidence="1">Uncharacterized protein</fullName>
    </submittedName>
</protein>
<gene>
    <name evidence="1" type="ORF">J2W95_001189</name>
</gene>
<keyword evidence="2" id="KW-1185">Reference proteome</keyword>
<proteinExistence type="predicted"/>